<dbReference type="InterPro" id="IPR053176">
    <property type="entry name" value="T6SS_TssE1-like"/>
</dbReference>
<gene>
    <name evidence="3" type="primary">tssE</name>
    <name evidence="3" type="ORF">JL811_17725</name>
</gene>
<dbReference type="NCBIfam" id="TIGR03357">
    <property type="entry name" value="VI_zyme"/>
    <property type="match status" value="1"/>
</dbReference>
<protein>
    <submittedName>
        <fullName evidence="3">Type VI secretion system baseplate subunit TssE</fullName>
    </submittedName>
</protein>
<comment type="caution">
    <text evidence="3">The sequence shown here is derived from an EMBL/GenBank/DDBJ whole genome shotgun (WGS) entry which is preliminary data.</text>
</comment>
<dbReference type="PANTHER" id="PTHR38595">
    <property type="entry name" value="CYTOPLASMIC PROTEIN-RELATED"/>
    <property type="match status" value="1"/>
</dbReference>
<accession>A0A8K0Y192</accession>
<organism evidence="3 4">
    <name type="scientific">Szabonella alba</name>
    <dbReference type="NCBI Taxonomy" id="2804194"/>
    <lineage>
        <taxon>Bacteria</taxon>
        <taxon>Pseudomonadati</taxon>
        <taxon>Pseudomonadota</taxon>
        <taxon>Alphaproteobacteria</taxon>
        <taxon>Rhodobacterales</taxon>
        <taxon>Paracoccaceae</taxon>
        <taxon>Szabonella</taxon>
    </lineage>
</organism>
<dbReference type="InterPro" id="IPR007048">
    <property type="entry name" value="IraD/Gp25-like"/>
</dbReference>
<proteinExistence type="predicted"/>
<sequence length="175" mass="19871">MAEHALTERLQPSLLDRLTDEDPTNPKETRDSRVIDLRRLREIIQRDLSWLLNTYDNSGLIDPERYPNVAQSVLTYGVQEVAGEYSTLERTIRIRDSIHRAIEKFEPRIIPGSLGVVLRDTDKAGQTIVTFDIAADMWAQPLPMELYLRSEVDITTGELKLERPSAAGAMPGRAR</sequence>
<evidence type="ECO:0000313" key="4">
    <source>
        <dbReference type="Proteomes" id="UP000648908"/>
    </source>
</evidence>
<feature type="compositionally biased region" description="Basic and acidic residues" evidence="1">
    <location>
        <begin position="17"/>
        <end position="30"/>
    </location>
</feature>
<reference evidence="3" key="1">
    <citation type="submission" date="2021-01" db="EMBL/GenBank/DDBJ databases">
        <title>Tabrizicola alba sp. nov. a motile alkaliphilic bacterium isolated from a soda lake.</title>
        <authorList>
            <person name="Szuroczki S."/>
            <person name="Abbaszade G."/>
            <person name="Schumann P."/>
            <person name="Toth E."/>
        </authorList>
    </citation>
    <scope>NUCLEOTIDE SEQUENCE</scope>
    <source>
        <strain evidence="3">DMG-N-6</strain>
    </source>
</reference>
<dbReference type="RefSeq" id="WP_202690046.1">
    <property type="nucleotide sequence ID" value="NZ_JAESVN010000012.1"/>
</dbReference>
<dbReference type="InterPro" id="IPR017737">
    <property type="entry name" value="TssE1-like"/>
</dbReference>
<feature type="domain" description="IraD/Gp25-like" evidence="2">
    <location>
        <begin position="39"/>
        <end position="141"/>
    </location>
</feature>
<name>A0A8K0Y192_9RHOB</name>
<feature type="region of interest" description="Disordered" evidence="1">
    <location>
        <begin position="1"/>
        <end position="30"/>
    </location>
</feature>
<dbReference type="PANTHER" id="PTHR38595:SF1">
    <property type="entry name" value="TYPE VI SECRETION SYSTEM COMPONENT TSSE1"/>
    <property type="match status" value="1"/>
</dbReference>
<dbReference type="Pfam" id="PF04965">
    <property type="entry name" value="GPW_gp25"/>
    <property type="match status" value="1"/>
</dbReference>
<dbReference type="SUPFAM" id="SSF160719">
    <property type="entry name" value="gpW/gp25-like"/>
    <property type="match status" value="1"/>
</dbReference>
<keyword evidence="4" id="KW-1185">Reference proteome</keyword>
<evidence type="ECO:0000259" key="2">
    <source>
        <dbReference type="Pfam" id="PF04965"/>
    </source>
</evidence>
<evidence type="ECO:0000256" key="1">
    <source>
        <dbReference type="SAM" id="MobiDB-lite"/>
    </source>
</evidence>
<evidence type="ECO:0000313" key="3">
    <source>
        <dbReference type="EMBL" id="MBL4919065.1"/>
    </source>
</evidence>
<dbReference type="Proteomes" id="UP000648908">
    <property type="component" value="Unassembled WGS sequence"/>
</dbReference>
<dbReference type="AlphaFoldDB" id="A0A8K0Y192"/>
<dbReference type="EMBL" id="JAESVN010000012">
    <property type="protein sequence ID" value="MBL4919065.1"/>
    <property type="molecule type" value="Genomic_DNA"/>
</dbReference>